<keyword evidence="10 19" id="KW-0547">Nucleotide-binding</keyword>
<comment type="cofactor">
    <cofactor evidence="3">
        <name>Zn(2+)</name>
        <dbReference type="ChEBI" id="CHEBI:29105"/>
    </cofactor>
</comment>
<dbReference type="GO" id="GO:0051287">
    <property type="term" value="F:NAD binding"/>
    <property type="evidence" value="ECO:0007669"/>
    <property type="project" value="UniProtKB-UniRule"/>
</dbReference>
<dbReference type="EC" id="3.6.1.31" evidence="19"/>
<keyword evidence="16 19" id="KW-0368">Histidine biosynthesis</keyword>
<reference evidence="21" key="1">
    <citation type="submission" date="2016-10" db="EMBL/GenBank/DDBJ databases">
        <title>Phylogenomic data for the living fossil Bartheletia paradoxa suggests that the early evolutionary history of major basidiomycete lineages might not be bifurcate.</title>
        <authorList>
            <person name="Mishra B."/>
            <person name="Choi Y.-J."/>
            <person name="Bauer R."/>
            <person name="Thines M."/>
        </authorList>
    </citation>
    <scope>NUCLEOTIDE SEQUENCE</scope>
</reference>
<evidence type="ECO:0000256" key="1">
    <source>
        <dbReference type="ARBA" id="ARBA00000024"/>
    </source>
</evidence>
<sequence length="858" mass="90623">MASPIFLPLLDPSSPSSLTVALARVGPILVPAADLASTLASRSTASPYIVLAQGGEAIEDIIKWLDQGAEKVVGGQALVGQIPAERLILLVEGDDAQEVTQKYKKDVSGIFLRTPTIDEELVASFRKLLSANSSIHCDLFILNTASSVAPTALLVNLLVKASTSLVIPTTQLTLDASSATALNVADALLAPVTSDRPDGLFATIVASYSAGGRSLGLVYSSRESVSESIRTGKGVYQSRKHGLWRKGETSGSTQDIVSIRADCDSDCLEFQVIQHGSGFCHLGTQTCFGGLSGLSALEQTLISRKESAPAGSYTQRLFNDEKLLSSKIMEEADELCTADSKENVAFEAADLFYFALTRCVAAGVTLADIEANLDKKSKKITRRPGNAKAQWIKPEGTAPAEAPKATPAVSPVAAVQDDAELIKMTTHDLTSVSAVVRSELLKRPLIKSDEMMARVKPIVDLVRKQGDAGIIELTSKFDKVNMTGSPVILPPFSPESMVLPLDVKEAIDQAYANIRVFHAAQAEKAPLVVETMPGVVCSRFARPIARVGLYVPGGTAVLPSTALMLGVPAQVAGCGQIVIATPPRPDGSIVPEVMYVAHLVGASCILKAGGAQAVAAMAYGTETVPKVDKIFGPGNQYVTAAKMMVQNDTEALVGIDMPAGPSEVLVIADSTANPAFVAADLLSQAEHGVDSQVVLLAIDLTPTLLASIEEQIDTQARALPRVDIVRQAIRKSIVIKVADLSQAMEFSNDYAPEHLILHLADAPGAVKLVENAGSVFVGAWSPESCGDYASGTNHTLPTYGFARQYSGVNTLSFQKHITSQQITPQGLDKLGPVVVTLAEREGLQGHANAVKVRLQARE</sequence>
<dbReference type="PIRSF" id="PIRSF001257">
    <property type="entry name" value="His_trifunctional"/>
    <property type="match status" value="1"/>
</dbReference>
<evidence type="ECO:0000256" key="8">
    <source>
        <dbReference type="ARBA" id="ARBA00022605"/>
    </source>
</evidence>
<dbReference type="InterPro" id="IPR021130">
    <property type="entry name" value="PRib-ATP_PPHydrolase-like"/>
</dbReference>
<dbReference type="Pfam" id="PF01502">
    <property type="entry name" value="PRA-CH"/>
    <property type="match status" value="1"/>
</dbReference>
<evidence type="ECO:0000256" key="17">
    <source>
        <dbReference type="ARBA" id="ARBA00023268"/>
    </source>
</evidence>
<dbReference type="FunFam" id="1.20.5.1300:FF:000002">
    <property type="entry name" value="Histidinol dehydrogenase, chloroplastic"/>
    <property type="match status" value="1"/>
</dbReference>
<dbReference type="EC" id="3.5.4.19" evidence="19"/>
<dbReference type="FunFam" id="3.10.20.810:FF:000002">
    <property type="entry name" value="Histidine biosynthesis trifunctional protein"/>
    <property type="match status" value="1"/>
</dbReference>
<dbReference type="PROSITE" id="PS00611">
    <property type="entry name" value="HISOL_DEHYDROGENASE"/>
    <property type="match status" value="1"/>
</dbReference>
<keyword evidence="14 19" id="KW-0560">Oxidoreductase</keyword>
<keyword evidence="15 19" id="KW-0520">NAD</keyword>
<organism evidence="21">
    <name type="scientific">Bartheletia paradoxa</name>
    <dbReference type="NCBI Taxonomy" id="669517"/>
    <lineage>
        <taxon>Eukaryota</taxon>
        <taxon>Fungi</taxon>
        <taxon>Dikarya</taxon>
        <taxon>Basidiomycota</taxon>
        <taxon>Agaricomycotina</taxon>
        <taxon>Bartheletiomycetes</taxon>
        <taxon>Bartheletiales</taxon>
        <taxon>Bartheletiaceae</taxon>
        <taxon>Bartheletia</taxon>
    </lineage>
</organism>
<dbReference type="Pfam" id="PF01503">
    <property type="entry name" value="PRA-PH"/>
    <property type="match status" value="1"/>
</dbReference>
<comment type="catalytic activity">
    <reaction evidence="1 19">
        <text>1-(5-phospho-beta-D-ribosyl)-5'-AMP + H2O = 1-(5-phospho-beta-D-ribosyl)-5-[(5-phospho-beta-D-ribosylamino)methylideneamino]imidazole-4-carboxamide</text>
        <dbReference type="Rhea" id="RHEA:20049"/>
        <dbReference type="ChEBI" id="CHEBI:15377"/>
        <dbReference type="ChEBI" id="CHEBI:58435"/>
        <dbReference type="ChEBI" id="CHEBI:59457"/>
        <dbReference type="EC" id="3.5.4.19"/>
    </reaction>
</comment>
<dbReference type="Gene3D" id="1.10.287.1080">
    <property type="entry name" value="MazG-like"/>
    <property type="match status" value="1"/>
</dbReference>
<evidence type="ECO:0000256" key="2">
    <source>
        <dbReference type="ARBA" id="ARBA00001460"/>
    </source>
</evidence>
<dbReference type="SUPFAM" id="SSF53720">
    <property type="entry name" value="ALDH-like"/>
    <property type="match status" value="1"/>
</dbReference>
<comment type="pathway">
    <text evidence="5">Amino-acid biosynthesis; L-histidine biosynthesis; L-histidine from 5-phospho-alpha-D-ribose 1-diphosphate: step 3/9.</text>
</comment>
<dbReference type="Gene3D" id="3.40.50.1980">
    <property type="entry name" value="Nitrogenase molybdenum iron protein domain"/>
    <property type="match status" value="2"/>
</dbReference>
<evidence type="ECO:0000313" key="21">
    <source>
        <dbReference type="EMBL" id="ASF90283.1"/>
    </source>
</evidence>
<dbReference type="GO" id="GO:0004399">
    <property type="term" value="F:histidinol dehydrogenase activity"/>
    <property type="evidence" value="ECO:0007669"/>
    <property type="project" value="UniProtKB-UniRule"/>
</dbReference>
<dbReference type="NCBIfam" id="TIGR00069">
    <property type="entry name" value="hisD"/>
    <property type="match status" value="1"/>
</dbReference>
<name>A0A2D0XI19_9BASI</name>
<dbReference type="GO" id="GO:0005829">
    <property type="term" value="C:cytosol"/>
    <property type="evidence" value="ECO:0007669"/>
    <property type="project" value="TreeGrafter"/>
</dbReference>
<comment type="similarity">
    <text evidence="7 19">In the C-terminal section; belongs to the histidinol dehydrogenase family.</text>
</comment>
<feature type="domain" description="Phosphoribosyl-AMP cyclohydrolase" evidence="20">
    <location>
        <begin position="217"/>
        <end position="288"/>
    </location>
</feature>
<dbReference type="HAMAP" id="MF_01024">
    <property type="entry name" value="HisD"/>
    <property type="match status" value="1"/>
</dbReference>
<dbReference type="GO" id="GO:0000105">
    <property type="term" value="P:L-histidine biosynthetic process"/>
    <property type="evidence" value="ECO:0007669"/>
    <property type="project" value="UniProtKB-UniRule"/>
</dbReference>
<dbReference type="PRINTS" id="PR00083">
    <property type="entry name" value="HOLDHDRGNASE"/>
</dbReference>
<dbReference type="SUPFAM" id="SSF141734">
    <property type="entry name" value="HisI-like"/>
    <property type="match status" value="1"/>
</dbReference>
<dbReference type="AlphaFoldDB" id="A0A2D0XI19"/>
<dbReference type="CDD" id="cd06572">
    <property type="entry name" value="Histidinol_dh"/>
    <property type="match status" value="1"/>
</dbReference>
<dbReference type="GO" id="GO:0046872">
    <property type="term" value="F:metal ion binding"/>
    <property type="evidence" value="ECO:0007669"/>
    <property type="project" value="UniProtKB-KW"/>
</dbReference>
<keyword evidence="8 19" id="KW-0028">Amino-acid biosynthesis</keyword>
<proteinExistence type="inferred from homology"/>
<dbReference type="InterPro" id="IPR016161">
    <property type="entry name" value="Ald_DH/histidinol_DH"/>
</dbReference>
<evidence type="ECO:0000256" key="18">
    <source>
        <dbReference type="ARBA" id="ARBA00049489"/>
    </source>
</evidence>
<dbReference type="GO" id="GO:0004635">
    <property type="term" value="F:phosphoribosyl-AMP cyclohydrolase activity"/>
    <property type="evidence" value="ECO:0007669"/>
    <property type="project" value="UniProtKB-UniRule"/>
</dbReference>
<evidence type="ECO:0000256" key="10">
    <source>
        <dbReference type="ARBA" id="ARBA00022741"/>
    </source>
</evidence>
<evidence type="ECO:0000256" key="5">
    <source>
        <dbReference type="ARBA" id="ARBA00005169"/>
    </source>
</evidence>
<keyword evidence="13 19" id="KW-0067">ATP-binding</keyword>
<dbReference type="GO" id="GO:0005524">
    <property type="term" value="F:ATP binding"/>
    <property type="evidence" value="ECO:0007669"/>
    <property type="project" value="UniProtKB-UniRule"/>
</dbReference>
<dbReference type="CDD" id="cd11546">
    <property type="entry name" value="NTP-PPase_His4"/>
    <property type="match status" value="1"/>
</dbReference>
<evidence type="ECO:0000256" key="14">
    <source>
        <dbReference type="ARBA" id="ARBA00023002"/>
    </source>
</evidence>
<evidence type="ECO:0000256" key="9">
    <source>
        <dbReference type="ARBA" id="ARBA00022723"/>
    </source>
</evidence>
<keyword evidence="11 19" id="KW-0378">Hydrolase</keyword>
<dbReference type="UniPathway" id="UPA00031">
    <property type="reaction ID" value="UER00007"/>
</dbReference>
<evidence type="ECO:0000256" key="13">
    <source>
        <dbReference type="ARBA" id="ARBA00022840"/>
    </source>
</evidence>
<dbReference type="PANTHER" id="PTHR21256:SF2">
    <property type="entry name" value="HISTIDINE BIOSYNTHESIS TRIFUNCTIONAL PROTEIN"/>
    <property type="match status" value="1"/>
</dbReference>
<comment type="catalytic activity">
    <reaction evidence="2 19">
        <text>1-(5-phospho-beta-D-ribosyl)-ATP + H2O = 1-(5-phospho-beta-D-ribosyl)-5'-AMP + diphosphate + H(+)</text>
        <dbReference type="Rhea" id="RHEA:22828"/>
        <dbReference type="ChEBI" id="CHEBI:15377"/>
        <dbReference type="ChEBI" id="CHEBI:15378"/>
        <dbReference type="ChEBI" id="CHEBI:33019"/>
        <dbReference type="ChEBI" id="CHEBI:59457"/>
        <dbReference type="ChEBI" id="CHEBI:73183"/>
        <dbReference type="EC" id="3.6.1.31"/>
    </reaction>
</comment>
<dbReference type="EMBL" id="KY000350">
    <property type="protein sequence ID" value="ASF90283.1"/>
    <property type="molecule type" value="Genomic_DNA"/>
</dbReference>
<dbReference type="InterPro" id="IPR012131">
    <property type="entry name" value="Hstdl_DH"/>
</dbReference>
<dbReference type="FunFam" id="1.10.287.1080:FF:000002">
    <property type="entry name" value="Histidine biosynthesis bifunctional protein HisIE"/>
    <property type="match status" value="1"/>
</dbReference>
<dbReference type="InterPro" id="IPR001692">
    <property type="entry name" value="Histidinol_DH_CS"/>
</dbReference>
<dbReference type="InterPro" id="IPR038019">
    <property type="entry name" value="PRib_AMP_CycHydrolase_sf"/>
</dbReference>
<dbReference type="SUPFAM" id="SSF101386">
    <property type="entry name" value="all-alpha NTP pyrophosphatases"/>
    <property type="match status" value="1"/>
</dbReference>
<keyword evidence="12" id="KW-0862">Zinc</keyword>
<evidence type="ECO:0000256" key="16">
    <source>
        <dbReference type="ARBA" id="ARBA00023102"/>
    </source>
</evidence>
<comment type="catalytic activity">
    <reaction evidence="18 19">
        <text>L-histidinol + 2 NAD(+) + H2O = L-histidine + 2 NADH + 3 H(+)</text>
        <dbReference type="Rhea" id="RHEA:20641"/>
        <dbReference type="ChEBI" id="CHEBI:15377"/>
        <dbReference type="ChEBI" id="CHEBI:15378"/>
        <dbReference type="ChEBI" id="CHEBI:57540"/>
        <dbReference type="ChEBI" id="CHEBI:57595"/>
        <dbReference type="ChEBI" id="CHEBI:57699"/>
        <dbReference type="ChEBI" id="CHEBI:57945"/>
        <dbReference type="EC" id="1.1.1.23"/>
    </reaction>
</comment>
<evidence type="ECO:0000256" key="7">
    <source>
        <dbReference type="ARBA" id="ARBA00008260"/>
    </source>
</evidence>
<comment type="pathway">
    <text evidence="4">Amino-acid biosynthesis; L-histidine biosynthesis; L-histidine from 5-phospho-alpha-D-ribose 1-diphosphate: step 9/9.</text>
</comment>
<evidence type="ECO:0000256" key="11">
    <source>
        <dbReference type="ARBA" id="ARBA00022801"/>
    </source>
</evidence>
<keyword evidence="9" id="KW-0479">Metal-binding</keyword>
<dbReference type="InterPro" id="IPR008179">
    <property type="entry name" value="HisE"/>
</dbReference>
<accession>A0A2D0XI19</accession>
<dbReference type="Pfam" id="PF00815">
    <property type="entry name" value="Histidinol_dh"/>
    <property type="match status" value="1"/>
</dbReference>
<keyword evidence="17" id="KW-0511">Multifunctional enzyme</keyword>
<evidence type="ECO:0000256" key="19">
    <source>
        <dbReference type="PIRNR" id="PIRNR001257"/>
    </source>
</evidence>
<gene>
    <name evidence="21" type="ORF">SPAR01163</name>
</gene>
<dbReference type="InterPro" id="IPR002496">
    <property type="entry name" value="PRib_AMP_CycHydrolase_dom"/>
</dbReference>
<evidence type="ECO:0000256" key="3">
    <source>
        <dbReference type="ARBA" id="ARBA00001947"/>
    </source>
</evidence>
<dbReference type="FunFam" id="3.40.50.1980:FF:000001">
    <property type="entry name" value="Histidinol dehydrogenase"/>
    <property type="match status" value="1"/>
</dbReference>
<dbReference type="Gene3D" id="3.10.20.810">
    <property type="entry name" value="Phosphoribosyl-AMP cyclohydrolase"/>
    <property type="match status" value="1"/>
</dbReference>
<evidence type="ECO:0000256" key="15">
    <source>
        <dbReference type="ARBA" id="ARBA00023027"/>
    </source>
</evidence>
<comment type="pathway">
    <text evidence="6">Amino-acid biosynthesis; L-histidine biosynthesis; L-histidine from 5-phospho-alpha-D-ribose 1-diphosphate: step 2/9.</text>
</comment>
<dbReference type="PANTHER" id="PTHR21256">
    <property type="entry name" value="HISTIDINOL DEHYDROGENASE HDH"/>
    <property type="match status" value="1"/>
</dbReference>
<dbReference type="NCBIfam" id="TIGR03188">
    <property type="entry name" value="histidine_hisI"/>
    <property type="match status" value="1"/>
</dbReference>
<dbReference type="FunFam" id="3.40.50.1980:FF:000050">
    <property type="entry name" value="Histidine biosynthesis trifunctional protein"/>
    <property type="match status" value="1"/>
</dbReference>
<evidence type="ECO:0000259" key="20">
    <source>
        <dbReference type="Pfam" id="PF01502"/>
    </source>
</evidence>
<dbReference type="Gene3D" id="1.20.5.1300">
    <property type="match status" value="1"/>
</dbReference>
<dbReference type="InterPro" id="IPR016298">
    <property type="entry name" value="Histidine_synth_trifunct"/>
</dbReference>
<protein>
    <recommendedName>
        <fullName evidence="19">Histidine biosynthesis trifunctional protein</fullName>
    </recommendedName>
    <domain>
        <recommendedName>
            <fullName evidence="19">Phosphoribosyl-AMP cyclohydrolase</fullName>
            <ecNumber evidence="19">3.5.4.19</ecNumber>
        </recommendedName>
    </domain>
    <domain>
        <recommendedName>
            <fullName evidence="19">Phosphoribosyl-ATP pyrophosphohydrolase</fullName>
            <ecNumber evidence="19">3.6.1.31</ecNumber>
        </recommendedName>
    </domain>
    <domain>
        <recommendedName>
            <fullName evidence="19">Histidinol dehydrogenase</fullName>
            <shortName evidence="19">HDH</shortName>
            <ecNumber evidence="19">1.1.1.23</ecNumber>
        </recommendedName>
    </domain>
</protein>
<dbReference type="EC" id="1.1.1.23" evidence="19"/>
<evidence type="ECO:0000256" key="12">
    <source>
        <dbReference type="ARBA" id="ARBA00022833"/>
    </source>
</evidence>
<evidence type="ECO:0000256" key="6">
    <source>
        <dbReference type="ARBA" id="ARBA00005204"/>
    </source>
</evidence>
<dbReference type="GO" id="GO:0004636">
    <property type="term" value="F:phosphoribosyl-ATP diphosphatase activity"/>
    <property type="evidence" value="ECO:0007669"/>
    <property type="project" value="UniProtKB-UniRule"/>
</dbReference>
<evidence type="ECO:0000256" key="4">
    <source>
        <dbReference type="ARBA" id="ARBA00004940"/>
    </source>
</evidence>